<evidence type="ECO:0000256" key="9">
    <source>
        <dbReference type="ARBA" id="ARBA00023180"/>
    </source>
</evidence>
<feature type="chain" id="PRO_5044692831" description="Ig-like domain-containing protein" evidence="13">
    <location>
        <begin position="20"/>
        <end position="462"/>
    </location>
</feature>
<feature type="region of interest" description="Disordered" evidence="11">
    <location>
        <begin position="381"/>
        <end position="414"/>
    </location>
</feature>
<evidence type="ECO:0000313" key="15">
    <source>
        <dbReference type="Proteomes" id="UP000000437"/>
    </source>
</evidence>
<feature type="transmembrane region" description="Helical" evidence="12">
    <location>
        <begin position="436"/>
        <end position="458"/>
    </location>
</feature>
<evidence type="ECO:0000256" key="7">
    <source>
        <dbReference type="ARBA" id="ARBA00023157"/>
    </source>
</evidence>
<evidence type="ECO:0000256" key="13">
    <source>
        <dbReference type="SAM" id="SignalP"/>
    </source>
</evidence>
<keyword evidence="4 13" id="KW-0732">Signal</keyword>
<dbReference type="GO" id="GO:0005886">
    <property type="term" value="C:plasma membrane"/>
    <property type="evidence" value="ECO:0007669"/>
    <property type="project" value="UniProtKB-SubCell"/>
</dbReference>
<dbReference type="RefSeq" id="XP_001335742.1">
    <property type="nucleotide sequence ID" value="XM_001335706.6"/>
</dbReference>
<feature type="compositionally biased region" description="Polar residues" evidence="11">
    <location>
        <begin position="381"/>
        <end position="412"/>
    </location>
</feature>
<dbReference type="PROSITE" id="PS50835">
    <property type="entry name" value="IG_LIKE"/>
    <property type="match status" value="2"/>
</dbReference>
<evidence type="ECO:0000313" key="17">
    <source>
        <dbReference type="RefSeq" id="XP_068073793.1"/>
    </source>
</evidence>
<organism evidence="15 16">
    <name type="scientific">Danio rerio</name>
    <name type="common">Zebrafish</name>
    <name type="synonym">Brachydanio rerio</name>
    <dbReference type="NCBI Taxonomy" id="7955"/>
    <lineage>
        <taxon>Eukaryota</taxon>
        <taxon>Metazoa</taxon>
        <taxon>Chordata</taxon>
        <taxon>Craniata</taxon>
        <taxon>Vertebrata</taxon>
        <taxon>Euteleostomi</taxon>
        <taxon>Actinopterygii</taxon>
        <taxon>Neopterygii</taxon>
        <taxon>Teleostei</taxon>
        <taxon>Ostariophysi</taxon>
        <taxon>Cypriniformes</taxon>
        <taxon>Danionidae</taxon>
        <taxon>Danioninae</taxon>
        <taxon>Danio</taxon>
    </lineage>
</organism>
<dbReference type="SMART" id="SM00409">
    <property type="entry name" value="IG"/>
    <property type="match status" value="2"/>
</dbReference>
<evidence type="ECO:0000256" key="12">
    <source>
        <dbReference type="SAM" id="Phobius"/>
    </source>
</evidence>
<feature type="signal peptide" evidence="13">
    <location>
        <begin position="1"/>
        <end position="19"/>
    </location>
</feature>
<dbReference type="Gene3D" id="2.60.40.10">
    <property type="entry name" value="Immunoglobulins"/>
    <property type="match status" value="2"/>
</dbReference>
<keyword evidence="5 12" id="KW-1133">Transmembrane helix</keyword>
<evidence type="ECO:0000259" key="14">
    <source>
        <dbReference type="PROSITE" id="PS50835"/>
    </source>
</evidence>
<evidence type="ECO:0000256" key="2">
    <source>
        <dbReference type="ARBA" id="ARBA00022475"/>
    </source>
</evidence>
<dbReference type="InterPro" id="IPR003599">
    <property type="entry name" value="Ig_sub"/>
</dbReference>
<dbReference type="RefSeq" id="XP_068073793.1">
    <property type="nucleotide sequence ID" value="XM_068217692.1"/>
</dbReference>
<keyword evidence="9" id="KW-0325">Glycoprotein</keyword>
<evidence type="ECO:0000256" key="8">
    <source>
        <dbReference type="ARBA" id="ARBA00023170"/>
    </source>
</evidence>
<evidence type="ECO:0000313" key="16">
    <source>
        <dbReference type="RefSeq" id="XP_001335742.1"/>
    </source>
</evidence>
<sequence length="462" mass="50938">MNNLWTVFIFTVALRVGVGQFLQTAELQVFLGESVVLPCNGSGFPADELQVYWEALGKDVLSLNGEKLSIGRGFEDRVNFITDPAVTQDFSIILTDVMLNDGEIYECLWKGTIPICSVLLYVMTLETPIDHVESNEGDDVTLNCFGNIPKNKPYEDITIQWVKDERVILRLSSGQMEILDKYSSIITLPDQQDISRGIFSLGISSVRAFDQGDYQCRYKISDYGDLQSGFPERHALTVWAVFSGLPAITDFPSSLSDTETDSTAAASTYATDTYETDTYATDTFVNDANTTDTNATDSYATYTYVNDTYTTDTNTTASYTTYTNGTDSYVNDTNTTDINATDSYTTYTNATDTYATDTYATSTQTEPNNTLPAHTAYEANTHTHNGSTERNTEKSTSATDTDPHTISHSHGMTDTLLPGTVSGQRDHQFSDQQIPWIRIGLISGVLLVTALLLAFLLLSGRI</sequence>
<accession>A0A8M1PUG0</accession>
<reference evidence="16 17" key="2">
    <citation type="submission" date="2025-04" db="UniProtKB">
        <authorList>
            <consortium name="RefSeq"/>
        </authorList>
    </citation>
    <scope>IDENTIFICATION</scope>
    <source>
        <strain evidence="16 17">Tuebingen</strain>
    </source>
</reference>
<keyword evidence="3 12" id="KW-0812">Transmembrane</keyword>
<dbReference type="InterPro" id="IPR036179">
    <property type="entry name" value="Ig-like_dom_sf"/>
</dbReference>
<dbReference type="InterPro" id="IPR007110">
    <property type="entry name" value="Ig-like_dom"/>
</dbReference>
<comment type="subcellular location">
    <subcellularLocation>
        <location evidence="1">Cell membrane</location>
        <topology evidence="1">Single-pass type I membrane protein</topology>
    </subcellularLocation>
</comment>
<protein>
    <recommendedName>
        <fullName evidence="14">Ig-like domain-containing protein</fullName>
    </recommendedName>
</protein>
<dbReference type="InterPro" id="IPR051713">
    <property type="entry name" value="T-cell_Activation_Regulation"/>
</dbReference>
<keyword evidence="2" id="KW-1003">Cell membrane</keyword>
<dbReference type="OrthoDB" id="8722926at2759"/>
<dbReference type="AlphaFoldDB" id="A0A8M1PUG0"/>
<keyword evidence="10" id="KW-0393">Immunoglobulin domain</keyword>
<dbReference type="Proteomes" id="UP000000437">
    <property type="component" value="Chromosome 1"/>
</dbReference>
<evidence type="ECO:0000256" key="3">
    <source>
        <dbReference type="ARBA" id="ARBA00022692"/>
    </source>
</evidence>
<dbReference type="InterPro" id="IPR013783">
    <property type="entry name" value="Ig-like_fold"/>
</dbReference>
<dbReference type="KEGG" id="dre:795531"/>
<keyword evidence="15" id="KW-1185">Reference proteome</keyword>
<proteinExistence type="predicted"/>
<reference evidence="15" key="1">
    <citation type="journal article" date="2013" name="Nature">
        <title>The zebrafish reference genome sequence and its relationship to the human genome.</title>
        <authorList>
            <consortium name="Genome Reference Consortium Zebrafish"/>
            <person name="Howe K."/>
            <person name="Clark M.D."/>
            <person name="Torroja C.F."/>
            <person name="Torrance J."/>
            <person name="Berthelot C."/>
            <person name="Muffato M."/>
            <person name="Collins J.E."/>
            <person name="Humphray S."/>
            <person name="McLaren K."/>
            <person name="Matthews L."/>
            <person name="McLaren S."/>
            <person name="Sealy I."/>
            <person name="Caccamo M."/>
            <person name="Churcher C."/>
            <person name="Scott C."/>
            <person name="Barrett J.C."/>
            <person name="Koch R."/>
            <person name="Rauch G.J."/>
            <person name="White S."/>
            <person name="Chow W."/>
            <person name="Kilian B."/>
            <person name="Quintais L.T."/>
            <person name="Guerra-Assuncao J.A."/>
            <person name="Zhou Y."/>
            <person name="Gu Y."/>
            <person name="Yen J."/>
            <person name="Vogel J.H."/>
            <person name="Eyre T."/>
            <person name="Redmond S."/>
            <person name="Banerjee R."/>
            <person name="Chi J."/>
            <person name="Fu B."/>
            <person name="Langley E."/>
            <person name="Maguire S.F."/>
            <person name="Laird G.K."/>
            <person name="Lloyd D."/>
            <person name="Kenyon E."/>
            <person name="Donaldson S."/>
            <person name="Sehra H."/>
            <person name="Almeida-King J."/>
            <person name="Loveland J."/>
            <person name="Trevanion S."/>
            <person name="Jones M."/>
            <person name="Quail M."/>
            <person name="Willey D."/>
            <person name="Hunt A."/>
            <person name="Burton J."/>
            <person name="Sims S."/>
            <person name="McLay K."/>
            <person name="Plumb B."/>
            <person name="Davis J."/>
            <person name="Clee C."/>
            <person name="Oliver K."/>
            <person name="Clark R."/>
            <person name="Riddle C."/>
            <person name="Elliot D."/>
            <person name="Eliott D."/>
            <person name="Threadgold G."/>
            <person name="Harden G."/>
            <person name="Ware D."/>
            <person name="Begum S."/>
            <person name="Mortimore B."/>
            <person name="Mortimer B."/>
            <person name="Kerry G."/>
            <person name="Heath P."/>
            <person name="Phillimore B."/>
            <person name="Tracey A."/>
            <person name="Corby N."/>
            <person name="Dunn M."/>
            <person name="Johnson C."/>
            <person name="Wood J."/>
            <person name="Clark S."/>
            <person name="Pelan S."/>
            <person name="Griffiths G."/>
            <person name="Smith M."/>
            <person name="Glithero R."/>
            <person name="Howden P."/>
            <person name="Barker N."/>
            <person name="Lloyd C."/>
            <person name="Stevens C."/>
            <person name="Harley J."/>
            <person name="Holt K."/>
            <person name="Panagiotidis G."/>
            <person name="Lovell J."/>
            <person name="Beasley H."/>
            <person name="Henderson C."/>
            <person name="Gordon D."/>
            <person name="Auger K."/>
            <person name="Wright D."/>
            <person name="Collins J."/>
            <person name="Raisen C."/>
            <person name="Dyer L."/>
            <person name="Leung K."/>
            <person name="Robertson L."/>
            <person name="Ambridge K."/>
            <person name="Leongamornlert D."/>
            <person name="McGuire S."/>
            <person name="Gilderthorp R."/>
            <person name="Griffiths C."/>
            <person name="Manthravadi D."/>
            <person name="Nichol S."/>
            <person name="Barker G."/>
            <person name="Whitehead S."/>
            <person name="Kay M."/>
            <person name="Brown J."/>
            <person name="Murnane C."/>
            <person name="Gray E."/>
            <person name="Humphries M."/>
            <person name="Sycamore N."/>
            <person name="Barker D."/>
            <person name="Saunders D."/>
            <person name="Wallis J."/>
            <person name="Babbage A."/>
            <person name="Hammond S."/>
            <person name="Mashreghi-Mohammadi M."/>
            <person name="Barr L."/>
            <person name="Martin S."/>
            <person name="Wray P."/>
            <person name="Ellington A."/>
            <person name="Matthews N."/>
            <person name="Ellwood M."/>
            <person name="Woodmansey R."/>
            <person name="Clark G."/>
            <person name="Cooper J."/>
            <person name="Cooper J."/>
            <person name="Tromans A."/>
            <person name="Grafham D."/>
            <person name="Skuce C."/>
            <person name="Pandian R."/>
            <person name="Andrews R."/>
            <person name="Harrison E."/>
            <person name="Kimberley A."/>
            <person name="Garnett J."/>
            <person name="Fosker N."/>
            <person name="Hall R."/>
            <person name="Garner P."/>
            <person name="Kelly D."/>
            <person name="Bird C."/>
            <person name="Palmer S."/>
            <person name="Gehring I."/>
            <person name="Berger A."/>
            <person name="Dooley C.M."/>
            <person name="Ersan-Urun Z."/>
            <person name="Eser C."/>
            <person name="Geiger H."/>
            <person name="Geisler M."/>
            <person name="Karotki L."/>
            <person name="Kirn A."/>
            <person name="Konantz J."/>
            <person name="Konantz M."/>
            <person name="Oberlander M."/>
            <person name="Rudolph-Geiger S."/>
            <person name="Teucke M."/>
            <person name="Lanz C."/>
            <person name="Raddatz G."/>
            <person name="Osoegawa K."/>
            <person name="Zhu B."/>
            <person name="Rapp A."/>
            <person name="Widaa S."/>
            <person name="Langford C."/>
            <person name="Yang F."/>
            <person name="Schuster S.C."/>
            <person name="Carter N.P."/>
            <person name="Harrow J."/>
            <person name="Ning Z."/>
            <person name="Herrero J."/>
            <person name="Searle S.M."/>
            <person name="Enright A."/>
            <person name="Geisler R."/>
            <person name="Plasterk R.H."/>
            <person name="Lee C."/>
            <person name="Westerfield M."/>
            <person name="de Jong P.J."/>
            <person name="Zon L.I."/>
            <person name="Postlethwait J.H."/>
            <person name="Nusslein-Volhard C."/>
            <person name="Hubbard T.J."/>
            <person name="Roest Crollius H."/>
            <person name="Rogers J."/>
            <person name="Stemple D.L."/>
        </authorList>
    </citation>
    <scope>NUCLEOTIDE SEQUENCE [LARGE SCALE GENOMIC DNA]</scope>
    <source>
        <strain evidence="15">Tuebingen</strain>
    </source>
</reference>
<dbReference type="Pfam" id="PF07686">
    <property type="entry name" value="V-set"/>
    <property type="match status" value="1"/>
</dbReference>
<evidence type="ECO:0000256" key="11">
    <source>
        <dbReference type="SAM" id="MobiDB-lite"/>
    </source>
</evidence>
<dbReference type="SUPFAM" id="SSF48726">
    <property type="entry name" value="Immunoglobulin"/>
    <property type="match status" value="2"/>
</dbReference>
<keyword evidence="8" id="KW-0675">Receptor</keyword>
<feature type="domain" description="Ig-like" evidence="14">
    <location>
        <begin position="114"/>
        <end position="217"/>
    </location>
</feature>
<name>A0A8M1PUG0_DANRE</name>
<dbReference type="GeneID" id="795531"/>
<evidence type="ECO:0000256" key="5">
    <source>
        <dbReference type="ARBA" id="ARBA00022989"/>
    </source>
</evidence>
<dbReference type="InterPro" id="IPR013106">
    <property type="entry name" value="Ig_V-set"/>
</dbReference>
<keyword evidence="6 12" id="KW-0472">Membrane</keyword>
<evidence type="ECO:0000256" key="4">
    <source>
        <dbReference type="ARBA" id="ARBA00022729"/>
    </source>
</evidence>
<evidence type="ECO:0000256" key="10">
    <source>
        <dbReference type="ARBA" id="ARBA00023319"/>
    </source>
</evidence>
<evidence type="ECO:0000256" key="6">
    <source>
        <dbReference type="ARBA" id="ARBA00023136"/>
    </source>
</evidence>
<gene>
    <name evidence="16 17" type="primary">LOC795531</name>
</gene>
<dbReference type="PANTHER" id="PTHR25466:SF9">
    <property type="entry name" value="FIBRONECTIN TYPE-III DOMAIN-CONTAINING PROTEIN"/>
    <property type="match status" value="1"/>
</dbReference>
<keyword evidence="7" id="KW-1015">Disulfide bond</keyword>
<evidence type="ECO:0000256" key="1">
    <source>
        <dbReference type="ARBA" id="ARBA00004251"/>
    </source>
</evidence>
<dbReference type="PANTHER" id="PTHR25466">
    <property type="entry name" value="T-LYMPHOCYTE ACTIVATION ANTIGEN"/>
    <property type="match status" value="1"/>
</dbReference>
<feature type="domain" description="Ig-like" evidence="14">
    <location>
        <begin position="32"/>
        <end position="107"/>
    </location>
</feature>